<reference evidence="1 2" key="1">
    <citation type="submission" date="2018-02" db="EMBL/GenBank/DDBJ databases">
        <title>Complete genome sequence of Streptomyces dengpaensis, the producer of angucyclines.</title>
        <authorList>
            <person name="Yumei L."/>
        </authorList>
    </citation>
    <scope>NUCLEOTIDE SEQUENCE [LARGE SCALE GENOMIC DNA]</scope>
    <source>
        <strain evidence="1 2">XZHG99</strain>
    </source>
</reference>
<dbReference type="RefSeq" id="WP_099498840.1">
    <property type="nucleotide sequence ID" value="NZ_CP026652.1"/>
</dbReference>
<accession>A0ABM6SMG3</accession>
<sequence>MSAGDAVVLVVFGTWLSATLLAQVRRAGFQVVRAADLFSLLPRYNFFAPEPIMRDYELEYRDFLPGMRPGPWRPFPVTESRRWWHMFWNPNRREKKAFFVAVGQLLAVYLESAHRTSAPAGRARASVLLSTPYILILRAVENRPHPEAVAAQFRCLEVRTRGTYAVRREVFVSAVHRLDPAEEES</sequence>
<evidence type="ECO:0000313" key="1">
    <source>
        <dbReference type="EMBL" id="AVH55865.1"/>
    </source>
</evidence>
<name>A0ABM6SMG3_9ACTN</name>
<protein>
    <submittedName>
        <fullName evidence="1">Uncharacterized protein</fullName>
    </submittedName>
</protein>
<dbReference type="EMBL" id="CP026652">
    <property type="protein sequence ID" value="AVH55865.1"/>
    <property type="molecule type" value="Genomic_DNA"/>
</dbReference>
<gene>
    <name evidence="1" type="ORF">C4B68_08875</name>
</gene>
<organism evidence="1 2">
    <name type="scientific">Streptomyces dengpaensis</name>
    <dbReference type="NCBI Taxonomy" id="2049881"/>
    <lineage>
        <taxon>Bacteria</taxon>
        <taxon>Bacillati</taxon>
        <taxon>Actinomycetota</taxon>
        <taxon>Actinomycetes</taxon>
        <taxon>Kitasatosporales</taxon>
        <taxon>Streptomycetaceae</taxon>
        <taxon>Streptomyces</taxon>
    </lineage>
</organism>
<proteinExistence type="predicted"/>
<keyword evidence="2" id="KW-1185">Reference proteome</keyword>
<evidence type="ECO:0000313" key="2">
    <source>
        <dbReference type="Proteomes" id="UP000238413"/>
    </source>
</evidence>
<dbReference type="Proteomes" id="UP000238413">
    <property type="component" value="Chromosome"/>
</dbReference>